<evidence type="ECO:0000256" key="1">
    <source>
        <dbReference type="SAM" id="Phobius"/>
    </source>
</evidence>
<feature type="transmembrane region" description="Helical" evidence="1">
    <location>
        <begin position="46"/>
        <end position="64"/>
    </location>
</feature>
<keyword evidence="1" id="KW-1133">Transmembrane helix</keyword>
<accession>X1P5Y6</accession>
<dbReference type="EMBL" id="BARV01015053">
    <property type="protein sequence ID" value="GAI26334.1"/>
    <property type="molecule type" value="Genomic_DNA"/>
</dbReference>
<sequence length="75" mass="8165">MNNRNVWVRIKNGWVRNCDLIAFFSLSFAAIGGIILGFLYGLCVGIPIGICFGVIGIGAFITYARNCGGAWYDVD</sequence>
<evidence type="ECO:0000313" key="2">
    <source>
        <dbReference type="EMBL" id="GAI26334.1"/>
    </source>
</evidence>
<keyword evidence="1" id="KW-0472">Membrane</keyword>
<name>X1P5Y6_9ZZZZ</name>
<keyword evidence="1" id="KW-0812">Transmembrane</keyword>
<comment type="caution">
    <text evidence="2">The sequence shown here is derived from an EMBL/GenBank/DDBJ whole genome shotgun (WGS) entry which is preliminary data.</text>
</comment>
<protein>
    <submittedName>
        <fullName evidence="2">Uncharacterized protein</fullName>
    </submittedName>
</protein>
<organism evidence="2">
    <name type="scientific">marine sediment metagenome</name>
    <dbReference type="NCBI Taxonomy" id="412755"/>
    <lineage>
        <taxon>unclassified sequences</taxon>
        <taxon>metagenomes</taxon>
        <taxon>ecological metagenomes</taxon>
    </lineage>
</organism>
<gene>
    <name evidence="2" type="ORF">S06H3_26089</name>
</gene>
<dbReference type="AlphaFoldDB" id="X1P5Y6"/>
<feature type="transmembrane region" description="Helical" evidence="1">
    <location>
        <begin position="20"/>
        <end position="40"/>
    </location>
</feature>
<proteinExistence type="predicted"/>
<reference evidence="2" key="1">
    <citation type="journal article" date="2014" name="Front. Microbiol.">
        <title>High frequency of phylogenetically diverse reductive dehalogenase-homologous genes in deep subseafloor sedimentary metagenomes.</title>
        <authorList>
            <person name="Kawai M."/>
            <person name="Futagami T."/>
            <person name="Toyoda A."/>
            <person name="Takaki Y."/>
            <person name="Nishi S."/>
            <person name="Hori S."/>
            <person name="Arai W."/>
            <person name="Tsubouchi T."/>
            <person name="Morono Y."/>
            <person name="Uchiyama I."/>
            <person name="Ito T."/>
            <person name="Fujiyama A."/>
            <person name="Inagaki F."/>
            <person name="Takami H."/>
        </authorList>
    </citation>
    <scope>NUCLEOTIDE SEQUENCE</scope>
    <source>
        <strain evidence="2">Expedition CK06-06</strain>
    </source>
</reference>